<name>A0A5S4V4T3_9MICO</name>
<keyword evidence="1" id="KW-0175">Coiled coil</keyword>
<dbReference type="RefSeq" id="WP_148733480.1">
    <property type="nucleotide sequence ID" value="NZ_VSSB01000001.1"/>
</dbReference>
<comment type="caution">
    <text evidence="2">The sequence shown here is derived from an EMBL/GenBank/DDBJ whole genome shotgun (WGS) entry which is preliminary data.</text>
</comment>
<dbReference type="AlphaFoldDB" id="A0A5S4V4T3"/>
<reference evidence="2 3" key="1">
    <citation type="submission" date="2019-08" db="EMBL/GenBank/DDBJ databases">
        <authorList>
            <person name="Hu J."/>
        </authorList>
    </citation>
    <scope>NUCLEOTIDE SEQUENCE [LARGE SCALE GENOMIC DNA]</scope>
    <source>
        <strain evidence="2 3">NEAU-184</strain>
    </source>
</reference>
<protein>
    <submittedName>
        <fullName evidence="2">Uncharacterized protein</fullName>
    </submittedName>
</protein>
<dbReference type="Proteomes" id="UP000325243">
    <property type="component" value="Unassembled WGS sequence"/>
</dbReference>
<feature type="coiled-coil region" evidence="1">
    <location>
        <begin position="213"/>
        <end position="251"/>
    </location>
</feature>
<organism evidence="2 3">
    <name type="scientific">Agromyces mariniharenae</name>
    <dbReference type="NCBI Taxonomy" id="2604423"/>
    <lineage>
        <taxon>Bacteria</taxon>
        <taxon>Bacillati</taxon>
        <taxon>Actinomycetota</taxon>
        <taxon>Actinomycetes</taxon>
        <taxon>Micrococcales</taxon>
        <taxon>Microbacteriaceae</taxon>
        <taxon>Agromyces</taxon>
    </lineage>
</organism>
<sequence>MAGFRVRRRRGAQELEVHDADVAKRAGSALVAADERVRLAADELAFAEAELGSDATEGLAEAIVAARGLLGEAFRLNRTNHELTAGTPQEVQARDARIVLLCQQAEQVLDEHVGSLADGIGRARHAPEVIAGVRADVERLRSRLPLARGILDQLAMRYARSALAAVESNSAEAEQLLGFAEHSVGVAERRRAAGHREQANVALEASVDSVRRAAALLDEVEAFEVEALRAESQLAALVERARRNLAIAREEPASRPVATAVADLQGALADLPPAGVITDPFAHLKQLREANATLEAAIDAAHERATHPIVLVDHVRHAISHADRELDVARDAIAGHPGRIGAEALTRLAESERIRTDLGHYLSGFGETITVMDLDRRAQVIAMAQRAAFLAGESLLLARRDIDAFRSRNPKPRVGVDAHPSSTP</sequence>
<proteinExistence type="predicted"/>
<keyword evidence="3" id="KW-1185">Reference proteome</keyword>
<gene>
    <name evidence="2" type="ORF">FYC51_10490</name>
</gene>
<dbReference type="EMBL" id="VSSB01000001">
    <property type="protein sequence ID" value="TYL54016.1"/>
    <property type="molecule type" value="Genomic_DNA"/>
</dbReference>
<evidence type="ECO:0000313" key="2">
    <source>
        <dbReference type="EMBL" id="TYL54016.1"/>
    </source>
</evidence>
<accession>A0A5S4V4T3</accession>
<evidence type="ECO:0000313" key="3">
    <source>
        <dbReference type="Proteomes" id="UP000325243"/>
    </source>
</evidence>
<evidence type="ECO:0000256" key="1">
    <source>
        <dbReference type="SAM" id="Coils"/>
    </source>
</evidence>